<keyword evidence="2" id="KW-1185">Reference proteome</keyword>
<dbReference type="EMBL" id="JBHSGG010000002">
    <property type="protein sequence ID" value="MFC4726844.1"/>
    <property type="molecule type" value="Genomic_DNA"/>
</dbReference>
<dbReference type="SUPFAM" id="SSF53335">
    <property type="entry name" value="S-adenosyl-L-methionine-dependent methyltransferases"/>
    <property type="match status" value="1"/>
</dbReference>
<gene>
    <name evidence="1" type="ORF">ACFO3Q_01445</name>
</gene>
<dbReference type="Gene3D" id="3.40.50.150">
    <property type="entry name" value="Vaccinia Virus protein VP39"/>
    <property type="match status" value="1"/>
</dbReference>
<dbReference type="InterPro" id="IPR029063">
    <property type="entry name" value="SAM-dependent_MTases_sf"/>
</dbReference>
<proteinExistence type="predicted"/>
<dbReference type="Proteomes" id="UP001595892">
    <property type="component" value="Unassembled WGS sequence"/>
</dbReference>
<protein>
    <recommendedName>
        <fullName evidence="3">Class I SAM-dependent methyltransferase</fullName>
    </recommendedName>
</protein>
<organism evidence="1 2">
    <name type="scientific">Coralloluteibacterium thermophilum</name>
    <dbReference type="NCBI Taxonomy" id="2707049"/>
    <lineage>
        <taxon>Bacteria</taxon>
        <taxon>Pseudomonadati</taxon>
        <taxon>Pseudomonadota</taxon>
        <taxon>Gammaproteobacteria</taxon>
        <taxon>Lysobacterales</taxon>
        <taxon>Lysobacteraceae</taxon>
        <taxon>Coralloluteibacterium</taxon>
    </lineage>
</organism>
<evidence type="ECO:0008006" key="3">
    <source>
        <dbReference type="Google" id="ProtNLM"/>
    </source>
</evidence>
<dbReference type="RefSeq" id="WP_377002797.1">
    <property type="nucleotide sequence ID" value="NZ_JBHSGG010000002.1"/>
</dbReference>
<sequence>MIKSLYIHSMRGAKRIAGRLGILQALERSDSRGARWTRSLFSIYDSRDLALLDLPWWTFDAIREVEQLLASFDNQARVFEYGAGASTLWLSKRCAEVISVEHDIGFADSMAPLFSSCPNVNVLTVPDVPATGATTEARSRRRGYEDRAFDAYVDAISSQEGMFDLIVIDGRARTACLARAAQRLSPRGLILFDNSERKEYRAAIDSSPFVERRLRGLAPALPLPSQTSLLEQRS</sequence>
<comment type="caution">
    <text evidence="1">The sequence shown here is derived from an EMBL/GenBank/DDBJ whole genome shotgun (WGS) entry which is preliminary data.</text>
</comment>
<evidence type="ECO:0000313" key="2">
    <source>
        <dbReference type="Proteomes" id="UP001595892"/>
    </source>
</evidence>
<accession>A0ABV9NHT0</accession>
<name>A0ABV9NHT0_9GAMM</name>
<evidence type="ECO:0000313" key="1">
    <source>
        <dbReference type="EMBL" id="MFC4726844.1"/>
    </source>
</evidence>
<reference evidence="2" key="1">
    <citation type="journal article" date="2019" name="Int. J. Syst. Evol. Microbiol.">
        <title>The Global Catalogue of Microorganisms (GCM) 10K type strain sequencing project: providing services to taxonomists for standard genome sequencing and annotation.</title>
        <authorList>
            <consortium name="The Broad Institute Genomics Platform"/>
            <consortium name="The Broad Institute Genome Sequencing Center for Infectious Disease"/>
            <person name="Wu L."/>
            <person name="Ma J."/>
        </authorList>
    </citation>
    <scope>NUCLEOTIDE SEQUENCE [LARGE SCALE GENOMIC DNA]</scope>
    <source>
        <strain evidence="2">CGMCC 1.13574</strain>
    </source>
</reference>